<dbReference type="Proteomes" id="UP001267878">
    <property type="component" value="Unassembled WGS sequence"/>
</dbReference>
<sequence>MSASPSYPDASSVLALTHPRFSRRVVTELRRMASETLWVRFDPDSATGLQNFTSSLVDEFQHVLDSLYPVGAKAPVANAPRYTVLQSSHPEYFSLGGDLRFFRTCIEARDAKRLHDYSMKCLNLMYAWATKLKGHNTSIALVQGRALGGGFEMVLSTDYVIAEQRSSFGFPEIMFGLFPCTGAMGLLASRVGARQAERMMTNKKIYSAAELHAMGLIDELCDDGDGERAVERYIDEHTRRQKALFKVQQSRYRHTALDYKEGRTVVDDWVETAMSLSAEEIRTLEMLMLMQKNEPASNRQLAA</sequence>
<evidence type="ECO:0000256" key="1">
    <source>
        <dbReference type="ARBA" id="ARBA00005254"/>
    </source>
</evidence>
<accession>A0ABU1VQZ3</accession>
<dbReference type="NCBIfam" id="NF006452">
    <property type="entry name" value="PRK08788.1"/>
    <property type="match status" value="1"/>
</dbReference>
<evidence type="ECO:0000256" key="2">
    <source>
        <dbReference type="RuleBase" id="RU003707"/>
    </source>
</evidence>
<dbReference type="PANTHER" id="PTHR11941">
    <property type="entry name" value="ENOYL-COA HYDRATASE-RELATED"/>
    <property type="match status" value="1"/>
</dbReference>
<dbReference type="Gene3D" id="6.20.390.30">
    <property type="match status" value="1"/>
</dbReference>
<evidence type="ECO:0000313" key="3">
    <source>
        <dbReference type="EMBL" id="MDR7099911.1"/>
    </source>
</evidence>
<dbReference type="PROSITE" id="PS00166">
    <property type="entry name" value="ENOYL_COA_HYDRATASE"/>
    <property type="match status" value="1"/>
</dbReference>
<comment type="similarity">
    <text evidence="1 2">Belongs to the enoyl-CoA hydratase/isomerase family.</text>
</comment>
<dbReference type="SUPFAM" id="SSF52096">
    <property type="entry name" value="ClpP/crotonase"/>
    <property type="match status" value="1"/>
</dbReference>
<dbReference type="EMBL" id="JAVDVW010000002">
    <property type="protein sequence ID" value="MDR7099911.1"/>
    <property type="molecule type" value="Genomic_DNA"/>
</dbReference>
<keyword evidence="4" id="KW-1185">Reference proteome</keyword>
<proteinExistence type="inferred from homology"/>
<dbReference type="Gene3D" id="3.90.226.10">
    <property type="entry name" value="2-enoyl-CoA Hydratase, Chain A, domain 1"/>
    <property type="match status" value="1"/>
</dbReference>
<dbReference type="InterPro" id="IPR001753">
    <property type="entry name" value="Enoyl-CoA_hydra/iso"/>
</dbReference>
<gene>
    <name evidence="3" type="ORF">J2X04_002292</name>
</gene>
<evidence type="ECO:0000313" key="4">
    <source>
        <dbReference type="Proteomes" id="UP001267878"/>
    </source>
</evidence>
<dbReference type="Pfam" id="PF00378">
    <property type="entry name" value="ECH_1"/>
    <property type="match status" value="1"/>
</dbReference>
<dbReference type="PANTHER" id="PTHR11941:SF54">
    <property type="entry name" value="ENOYL-COA HYDRATASE, MITOCHONDRIAL"/>
    <property type="match status" value="1"/>
</dbReference>
<name>A0ABU1VQZ3_9GAMM</name>
<comment type="caution">
    <text evidence="3">The sequence shown here is derived from an EMBL/GenBank/DDBJ whole genome shotgun (WGS) entry which is preliminary data.</text>
</comment>
<dbReference type="CDD" id="cd06558">
    <property type="entry name" value="crotonase-like"/>
    <property type="match status" value="1"/>
</dbReference>
<dbReference type="RefSeq" id="WP_310054380.1">
    <property type="nucleotide sequence ID" value="NZ_JAVDVW010000002.1"/>
</dbReference>
<organism evidence="3 4">
    <name type="scientific">Agrilutibacter niabensis</name>
    <dbReference type="NCBI Taxonomy" id="380628"/>
    <lineage>
        <taxon>Bacteria</taxon>
        <taxon>Pseudomonadati</taxon>
        <taxon>Pseudomonadota</taxon>
        <taxon>Gammaproteobacteria</taxon>
        <taxon>Lysobacterales</taxon>
        <taxon>Lysobacteraceae</taxon>
        <taxon>Agrilutibacter</taxon>
    </lineage>
</organism>
<dbReference type="InterPro" id="IPR029045">
    <property type="entry name" value="ClpP/crotonase-like_dom_sf"/>
</dbReference>
<dbReference type="InterPro" id="IPR018376">
    <property type="entry name" value="Enoyl-CoA_hyd/isom_CS"/>
</dbReference>
<protein>
    <submittedName>
        <fullName evidence="3">DSF synthase</fullName>
    </submittedName>
</protein>
<reference evidence="3 4" key="1">
    <citation type="submission" date="2023-07" db="EMBL/GenBank/DDBJ databases">
        <title>Sorghum-associated microbial communities from plants grown in Nebraska, USA.</title>
        <authorList>
            <person name="Schachtman D."/>
        </authorList>
    </citation>
    <scope>NUCLEOTIDE SEQUENCE [LARGE SCALE GENOMIC DNA]</scope>
    <source>
        <strain evidence="3 4">BE187</strain>
    </source>
</reference>